<evidence type="ECO:0000313" key="2">
    <source>
        <dbReference type="Proteomes" id="UP000054560"/>
    </source>
</evidence>
<evidence type="ECO:0008006" key="3">
    <source>
        <dbReference type="Google" id="ProtNLM"/>
    </source>
</evidence>
<accession>A0A0L0FMD9</accession>
<evidence type="ECO:0000313" key="1">
    <source>
        <dbReference type="EMBL" id="KNC77939.1"/>
    </source>
</evidence>
<dbReference type="InterPro" id="IPR036493">
    <property type="entry name" value="YunC_sf"/>
</dbReference>
<sequence length="116" mass="12506">MSDLDGLKCVHIEGVKKPFLLIIGSKGFLSCGYVNPEACSVTGDAVGIFKGVSTHDDILNSECKAVSDPGAALGMKVGDRANWVTMDGQVMHRVQEAYQIEPSTRTDDYILTKKSK</sequence>
<dbReference type="Gene3D" id="3.30.1980.10">
    <property type="entry name" value="Hypothetical protein YunC"/>
    <property type="match status" value="1"/>
</dbReference>
<gene>
    <name evidence="1" type="ORF">SARC_09613</name>
</gene>
<protein>
    <recommendedName>
        <fullName evidence="3">DUF1805 domain-containing protein</fullName>
    </recommendedName>
</protein>
<keyword evidence="2" id="KW-1185">Reference proteome</keyword>
<dbReference type="EMBL" id="KQ242596">
    <property type="protein sequence ID" value="KNC77939.1"/>
    <property type="molecule type" value="Genomic_DNA"/>
</dbReference>
<dbReference type="GeneID" id="25910117"/>
<proteinExistence type="predicted"/>
<dbReference type="RefSeq" id="XP_014151841.1">
    <property type="nucleotide sequence ID" value="XM_014296366.1"/>
</dbReference>
<organism evidence="1 2">
    <name type="scientific">Sphaeroforma arctica JP610</name>
    <dbReference type="NCBI Taxonomy" id="667725"/>
    <lineage>
        <taxon>Eukaryota</taxon>
        <taxon>Ichthyosporea</taxon>
        <taxon>Ichthyophonida</taxon>
        <taxon>Sphaeroforma</taxon>
    </lineage>
</organism>
<reference evidence="1 2" key="1">
    <citation type="submission" date="2011-02" db="EMBL/GenBank/DDBJ databases">
        <title>The Genome Sequence of Sphaeroforma arctica JP610.</title>
        <authorList>
            <consortium name="The Broad Institute Genome Sequencing Platform"/>
            <person name="Russ C."/>
            <person name="Cuomo C."/>
            <person name="Young S.K."/>
            <person name="Zeng Q."/>
            <person name="Gargeya S."/>
            <person name="Alvarado L."/>
            <person name="Berlin A."/>
            <person name="Chapman S.B."/>
            <person name="Chen Z."/>
            <person name="Freedman E."/>
            <person name="Gellesch M."/>
            <person name="Goldberg J."/>
            <person name="Griggs A."/>
            <person name="Gujja S."/>
            <person name="Heilman E."/>
            <person name="Heiman D."/>
            <person name="Howarth C."/>
            <person name="Mehta T."/>
            <person name="Neiman D."/>
            <person name="Pearson M."/>
            <person name="Roberts A."/>
            <person name="Saif S."/>
            <person name="Shea T."/>
            <person name="Shenoy N."/>
            <person name="Sisk P."/>
            <person name="Stolte C."/>
            <person name="Sykes S."/>
            <person name="White J."/>
            <person name="Yandava C."/>
            <person name="Burger G."/>
            <person name="Gray M.W."/>
            <person name="Holland P.W.H."/>
            <person name="King N."/>
            <person name="Lang F.B.F."/>
            <person name="Roger A.J."/>
            <person name="Ruiz-Trillo I."/>
            <person name="Haas B."/>
            <person name="Nusbaum C."/>
            <person name="Birren B."/>
        </authorList>
    </citation>
    <scope>NUCLEOTIDE SEQUENCE [LARGE SCALE GENOMIC DNA]</scope>
    <source>
        <strain evidence="1 2">JP610</strain>
    </source>
</reference>
<name>A0A0L0FMD9_9EUKA</name>
<dbReference type="AlphaFoldDB" id="A0A0L0FMD9"/>
<dbReference type="Proteomes" id="UP000054560">
    <property type="component" value="Unassembled WGS sequence"/>
</dbReference>
<dbReference type="SUPFAM" id="SSF102891">
    <property type="entry name" value="Hypothetical protein Ta1206"/>
    <property type="match status" value="1"/>
</dbReference>